<gene>
    <name evidence="2" type="ORF">HYPSUDRAFT_122296</name>
</gene>
<reference evidence="3" key="1">
    <citation type="submission" date="2014-04" db="EMBL/GenBank/DDBJ databases">
        <title>Evolutionary Origins and Diversification of the Mycorrhizal Mutualists.</title>
        <authorList>
            <consortium name="DOE Joint Genome Institute"/>
            <consortium name="Mycorrhizal Genomics Consortium"/>
            <person name="Kohler A."/>
            <person name="Kuo A."/>
            <person name="Nagy L.G."/>
            <person name="Floudas D."/>
            <person name="Copeland A."/>
            <person name="Barry K.W."/>
            <person name="Cichocki N."/>
            <person name="Veneault-Fourrey C."/>
            <person name="LaButti K."/>
            <person name="Lindquist E.A."/>
            <person name="Lipzen A."/>
            <person name="Lundell T."/>
            <person name="Morin E."/>
            <person name="Murat C."/>
            <person name="Riley R."/>
            <person name="Ohm R."/>
            <person name="Sun H."/>
            <person name="Tunlid A."/>
            <person name="Henrissat B."/>
            <person name="Grigoriev I.V."/>
            <person name="Hibbett D.S."/>
            <person name="Martin F."/>
        </authorList>
    </citation>
    <scope>NUCLEOTIDE SEQUENCE [LARGE SCALE GENOMIC DNA]</scope>
    <source>
        <strain evidence="3">FD-334 SS-4</strain>
    </source>
</reference>
<dbReference type="OrthoDB" id="2496395at2759"/>
<evidence type="ECO:0000259" key="1">
    <source>
        <dbReference type="Pfam" id="PF20231"/>
    </source>
</evidence>
<evidence type="ECO:0000313" key="3">
    <source>
        <dbReference type="Proteomes" id="UP000054270"/>
    </source>
</evidence>
<protein>
    <recommendedName>
        <fullName evidence="1">DUF6589 domain-containing protein</fullName>
    </recommendedName>
</protein>
<accession>A0A0D2NZD9</accession>
<dbReference type="AlphaFoldDB" id="A0A0D2NZD9"/>
<feature type="domain" description="DUF6589" evidence="1">
    <location>
        <begin position="1"/>
        <end position="51"/>
    </location>
</feature>
<proteinExistence type="predicted"/>
<keyword evidence="3" id="KW-1185">Reference proteome</keyword>
<dbReference type="STRING" id="945553.A0A0D2NZD9"/>
<dbReference type="InterPro" id="IPR046496">
    <property type="entry name" value="DUF6589"/>
</dbReference>
<sequence>MLHLIHNLEKVWDEKTRKVVLNNWLLNPTGNAESWVEIDLVQEHLNFWIKV</sequence>
<dbReference type="OMA" id="WIRVCHF"/>
<name>A0A0D2NZD9_HYPSF</name>
<dbReference type="EMBL" id="KN817713">
    <property type="protein sequence ID" value="KJA13790.1"/>
    <property type="molecule type" value="Genomic_DNA"/>
</dbReference>
<dbReference type="Proteomes" id="UP000054270">
    <property type="component" value="Unassembled WGS sequence"/>
</dbReference>
<organism evidence="2 3">
    <name type="scientific">Hypholoma sublateritium (strain FD-334 SS-4)</name>
    <dbReference type="NCBI Taxonomy" id="945553"/>
    <lineage>
        <taxon>Eukaryota</taxon>
        <taxon>Fungi</taxon>
        <taxon>Dikarya</taxon>
        <taxon>Basidiomycota</taxon>
        <taxon>Agaricomycotina</taxon>
        <taxon>Agaricomycetes</taxon>
        <taxon>Agaricomycetidae</taxon>
        <taxon>Agaricales</taxon>
        <taxon>Agaricineae</taxon>
        <taxon>Strophariaceae</taxon>
        <taxon>Hypholoma</taxon>
    </lineage>
</organism>
<feature type="non-terminal residue" evidence="2">
    <location>
        <position position="51"/>
    </location>
</feature>
<dbReference type="Pfam" id="PF20231">
    <property type="entry name" value="DUF6589"/>
    <property type="match status" value="1"/>
</dbReference>
<evidence type="ECO:0000313" key="2">
    <source>
        <dbReference type="EMBL" id="KJA13790.1"/>
    </source>
</evidence>